<comment type="function">
    <text evidence="1">Part of the ABC transporter complex GsiABCD involved in glutathione import. Binds glutathione.</text>
</comment>
<evidence type="ECO:0000256" key="3">
    <source>
        <dbReference type="ARBA" id="ARBA00005695"/>
    </source>
</evidence>
<comment type="caution">
    <text evidence="10">The sequence shown here is derived from an EMBL/GenBank/DDBJ whole genome shotgun (WGS) entry which is preliminary data.</text>
</comment>
<comment type="similarity">
    <text evidence="3">Belongs to the bacterial solute-binding protein 5 family.</text>
</comment>
<dbReference type="InterPro" id="IPR000914">
    <property type="entry name" value="SBP_5_dom"/>
</dbReference>
<evidence type="ECO:0000256" key="6">
    <source>
        <dbReference type="ARBA" id="ARBA00022729"/>
    </source>
</evidence>
<evidence type="ECO:0000256" key="1">
    <source>
        <dbReference type="ARBA" id="ARBA00003489"/>
    </source>
</evidence>
<dbReference type="Pfam" id="PF00496">
    <property type="entry name" value="SBP_bac_5"/>
    <property type="match status" value="1"/>
</dbReference>
<evidence type="ECO:0000256" key="8">
    <source>
        <dbReference type="SAM" id="SignalP"/>
    </source>
</evidence>
<dbReference type="Proteomes" id="UP000014400">
    <property type="component" value="Unassembled WGS sequence"/>
</dbReference>
<dbReference type="EMBL" id="ATCF01000005">
    <property type="protein sequence ID" value="EPE01035.1"/>
    <property type="molecule type" value="Genomic_DNA"/>
</dbReference>
<gene>
    <name evidence="10" type="ORF">HMPREF1476_00344</name>
</gene>
<protein>
    <recommendedName>
        <fullName evidence="4">Glutathione-binding protein GsiB</fullName>
    </recommendedName>
</protein>
<dbReference type="PANTHER" id="PTHR30290">
    <property type="entry name" value="PERIPLASMIC BINDING COMPONENT OF ABC TRANSPORTER"/>
    <property type="match status" value="1"/>
</dbReference>
<organism evidence="10 11">
    <name type="scientific">Sutterella wadsworthensis HGA0223</name>
    <dbReference type="NCBI Taxonomy" id="1203554"/>
    <lineage>
        <taxon>Bacteria</taxon>
        <taxon>Pseudomonadati</taxon>
        <taxon>Pseudomonadota</taxon>
        <taxon>Betaproteobacteria</taxon>
        <taxon>Burkholderiales</taxon>
        <taxon>Sutterellaceae</taxon>
        <taxon>Sutterella</taxon>
    </lineage>
</organism>
<dbReference type="CDD" id="cd08499">
    <property type="entry name" value="PBP2_Ylib_like"/>
    <property type="match status" value="1"/>
</dbReference>
<dbReference type="InterPro" id="IPR030678">
    <property type="entry name" value="Peptide/Ni-bd"/>
</dbReference>
<dbReference type="Gene3D" id="3.90.76.10">
    <property type="entry name" value="Dipeptide-binding Protein, Domain 1"/>
    <property type="match status" value="1"/>
</dbReference>
<dbReference type="eggNOG" id="COG0747">
    <property type="taxonomic scope" value="Bacteria"/>
</dbReference>
<evidence type="ECO:0000256" key="7">
    <source>
        <dbReference type="ARBA" id="ARBA00022764"/>
    </source>
</evidence>
<dbReference type="GO" id="GO:0043190">
    <property type="term" value="C:ATP-binding cassette (ABC) transporter complex"/>
    <property type="evidence" value="ECO:0007669"/>
    <property type="project" value="InterPro"/>
</dbReference>
<keyword evidence="5" id="KW-0813">Transport</keyword>
<keyword evidence="7" id="KW-0574">Periplasm</keyword>
<dbReference type="GO" id="GO:0042938">
    <property type="term" value="P:dipeptide transport"/>
    <property type="evidence" value="ECO:0007669"/>
    <property type="project" value="TreeGrafter"/>
</dbReference>
<dbReference type="AlphaFoldDB" id="S3CKI5"/>
<reference evidence="10 11" key="1">
    <citation type="submission" date="2013-04" db="EMBL/GenBank/DDBJ databases">
        <title>The Genome Sequence of Sutterella wadsworthensis HGA0223.</title>
        <authorList>
            <consortium name="The Broad Institute Genomics Platform"/>
            <person name="Earl A."/>
            <person name="Ward D."/>
            <person name="Feldgarden M."/>
            <person name="Gevers D."/>
            <person name="Schmidt T.M."/>
            <person name="Dover J."/>
            <person name="Dai D."/>
            <person name="Walker B."/>
            <person name="Young S."/>
            <person name="Zeng Q."/>
            <person name="Gargeya S."/>
            <person name="Fitzgerald M."/>
            <person name="Haas B."/>
            <person name="Abouelleil A."/>
            <person name="Allen A.W."/>
            <person name="Alvarado L."/>
            <person name="Arachchi H.M."/>
            <person name="Berlin A.M."/>
            <person name="Chapman S.B."/>
            <person name="Gainer-Dewar J."/>
            <person name="Goldberg J."/>
            <person name="Griggs A."/>
            <person name="Gujja S."/>
            <person name="Hansen M."/>
            <person name="Howarth C."/>
            <person name="Imamovic A."/>
            <person name="Ireland A."/>
            <person name="Larimer J."/>
            <person name="McCowan C."/>
            <person name="Murphy C."/>
            <person name="Pearson M."/>
            <person name="Poon T.W."/>
            <person name="Priest M."/>
            <person name="Roberts A."/>
            <person name="Saif S."/>
            <person name="Shea T."/>
            <person name="Sisk P."/>
            <person name="Sykes S."/>
            <person name="Wortman J."/>
            <person name="Nusbaum C."/>
            <person name="Birren B."/>
        </authorList>
    </citation>
    <scope>NUCLEOTIDE SEQUENCE [LARGE SCALE GENOMIC DNA]</scope>
    <source>
        <strain evidence="10 11">HGA0223</strain>
    </source>
</reference>
<evidence type="ECO:0000313" key="10">
    <source>
        <dbReference type="EMBL" id="EPE01035.1"/>
    </source>
</evidence>
<feature type="chain" id="PRO_5004507531" description="Glutathione-binding protein GsiB" evidence="8">
    <location>
        <begin position="45"/>
        <end position="534"/>
    </location>
</feature>
<accession>S3CKI5</accession>
<proteinExistence type="inferred from homology"/>
<name>S3CKI5_9BURK</name>
<sequence>MTNAAFLTLSHCEHLLKYTKRAAALTAAAASAALILAASPAAQAKHITVALSAAFTTLDSYDSPDTITKAVARAVYEGLFTFDKDMNPVPLLAEGYERSADGLTYTVRLKKGVQFHDGTEFDAEAVKLNFDRVLRPNSGLTRRAIYTFIDTVKVVDKYTVQFTLKYPHGGFIRRLAMNNTMMVCPSLIKAAGGNKAGLALKSCGTGPYIQEEFNPSEKFVVKKNPNYRIKGLPKLDGITFIPVPENSTRAAMIRTGEADFITTVPLEQIKSLEADETLNVTAIPSIMQKHLDLNNFFKPFSDKRVRQAINYAINKDALVKVAYNGYAVPQYGILASQYPGAVKLGPWPYNPQKARELLKEAGYPNGFSTILWSGYNDTTSGKVVQFLQQQLAQVGIKVETKLLEPGVRTELILHVKGAADSKSRLFYIGWSDGSFDPDQVLRPILHSTQQPPVYMNTTYYANKHFDELIDKALVEPNEAKRNQLYEDAQKTAWEDAPWAFLLFEMSTGASNKHLKNFNMMVDQSFEFYNAEWVE</sequence>
<dbReference type="PATRIC" id="fig|1203554.3.peg.316"/>
<evidence type="ECO:0000256" key="4">
    <source>
        <dbReference type="ARBA" id="ARBA00017393"/>
    </source>
</evidence>
<evidence type="ECO:0000256" key="5">
    <source>
        <dbReference type="ARBA" id="ARBA00022448"/>
    </source>
</evidence>
<dbReference type="GO" id="GO:0030288">
    <property type="term" value="C:outer membrane-bounded periplasmic space"/>
    <property type="evidence" value="ECO:0007669"/>
    <property type="project" value="TreeGrafter"/>
</dbReference>
<feature type="signal peptide" evidence="8">
    <location>
        <begin position="1"/>
        <end position="44"/>
    </location>
</feature>
<dbReference type="SUPFAM" id="SSF53850">
    <property type="entry name" value="Periplasmic binding protein-like II"/>
    <property type="match status" value="1"/>
</dbReference>
<dbReference type="GO" id="GO:1904680">
    <property type="term" value="F:peptide transmembrane transporter activity"/>
    <property type="evidence" value="ECO:0007669"/>
    <property type="project" value="TreeGrafter"/>
</dbReference>
<dbReference type="PIRSF" id="PIRSF002741">
    <property type="entry name" value="MppA"/>
    <property type="match status" value="1"/>
</dbReference>
<feature type="domain" description="Solute-binding protein family 5" evidence="9">
    <location>
        <begin position="87"/>
        <end position="450"/>
    </location>
</feature>
<evidence type="ECO:0000313" key="11">
    <source>
        <dbReference type="Proteomes" id="UP000014400"/>
    </source>
</evidence>
<dbReference type="HOGENOM" id="CLU_017028_7_3_4"/>
<dbReference type="InterPro" id="IPR039424">
    <property type="entry name" value="SBP_5"/>
</dbReference>
<comment type="subcellular location">
    <subcellularLocation>
        <location evidence="2">Periplasm</location>
    </subcellularLocation>
</comment>
<keyword evidence="6 8" id="KW-0732">Signal</keyword>
<keyword evidence="11" id="KW-1185">Reference proteome</keyword>
<dbReference type="STRING" id="1203554.HMPREF1476_00344"/>
<evidence type="ECO:0000259" key="9">
    <source>
        <dbReference type="Pfam" id="PF00496"/>
    </source>
</evidence>
<dbReference type="RefSeq" id="WP_016473754.1">
    <property type="nucleotide sequence ID" value="NZ_KE150480.1"/>
</dbReference>
<dbReference type="PANTHER" id="PTHR30290:SF32">
    <property type="entry name" value="GLUTATHIONE-BINDING PROTEIN GSIB"/>
    <property type="match status" value="1"/>
</dbReference>
<dbReference type="Gene3D" id="3.10.105.10">
    <property type="entry name" value="Dipeptide-binding Protein, Domain 3"/>
    <property type="match status" value="1"/>
</dbReference>
<dbReference type="Gene3D" id="3.40.190.10">
    <property type="entry name" value="Periplasmic binding protein-like II"/>
    <property type="match status" value="1"/>
</dbReference>
<evidence type="ECO:0000256" key="2">
    <source>
        <dbReference type="ARBA" id="ARBA00004418"/>
    </source>
</evidence>